<evidence type="ECO:0000256" key="1">
    <source>
        <dbReference type="ARBA" id="ARBA00022786"/>
    </source>
</evidence>
<keyword evidence="2" id="KW-0175">Coiled coil</keyword>
<name>A0A1Q3EVC3_CULTA</name>
<evidence type="ECO:0000256" key="2">
    <source>
        <dbReference type="SAM" id="Coils"/>
    </source>
</evidence>
<dbReference type="GO" id="GO:0031146">
    <property type="term" value="P:SCF-dependent proteasomal ubiquitin-dependent protein catabolic process"/>
    <property type="evidence" value="ECO:0007669"/>
    <property type="project" value="TreeGrafter"/>
</dbReference>
<protein>
    <recommendedName>
        <fullName evidence="3">F-box domain-containing protein</fullName>
    </recommendedName>
</protein>
<dbReference type="GO" id="GO:0019005">
    <property type="term" value="C:SCF ubiquitin ligase complex"/>
    <property type="evidence" value="ECO:0007669"/>
    <property type="project" value="TreeGrafter"/>
</dbReference>
<accession>A0A1Q3EVC3</accession>
<feature type="domain" description="F-box" evidence="3">
    <location>
        <begin position="97"/>
        <end position="137"/>
    </location>
</feature>
<dbReference type="AlphaFoldDB" id="A0A1Q3EVC3"/>
<reference evidence="4" key="1">
    <citation type="submission" date="2017-01" db="EMBL/GenBank/DDBJ databases">
        <title>A deep insight into the sialotranscriptome of adult male and female Cluex tarsalis mosquitoes.</title>
        <authorList>
            <person name="Ribeiro J.M."/>
            <person name="Moreira F."/>
            <person name="Bernard K.A."/>
            <person name="Calvo E."/>
        </authorList>
    </citation>
    <scope>NUCLEOTIDE SEQUENCE</scope>
    <source>
        <strain evidence="4">Kern County</strain>
        <tissue evidence="4">Salivary glands</tissue>
    </source>
</reference>
<dbReference type="Gene3D" id="3.80.10.10">
    <property type="entry name" value="Ribonuclease Inhibitor"/>
    <property type="match status" value="2"/>
</dbReference>
<dbReference type="InterPro" id="IPR032675">
    <property type="entry name" value="LRR_dom_sf"/>
</dbReference>
<evidence type="ECO:0000313" key="4">
    <source>
        <dbReference type="EMBL" id="JAV19259.1"/>
    </source>
</evidence>
<dbReference type="PANTHER" id="PTHR13318">
    <property type="entry name" value="PARTNER OF PAIRED, ISOFORM B-RELATED"/>
    <property type="match status" value="1"/>
</dbReference>
<dbReference type="SUPFAM" id="SSF52047">
    <property type="entry name" value="RNI-like"/>
    <property type="match status" value="2"/>
</dbReference>
<evidence type="ECO:0000259" key="3">
    <source>
        <dbReference type="SMART" id="SM00256"/>
    </source>
</evidence>
<organism evidence="4">
    <name type="scientific">Culex tarsalis</name>
    <name type="common">Encephalitis mosquito</name>
    <dbReference type="NCBI Taxonomy" id="7177"/>
    <lineage>
        <taxon>Eukaryota</taxon>
        <taxon>Metazoa</taxon>
        <taxon>Ecdysozoa</taxon>
        <taxon>Arthropoda</taxon>
        <taxon>Hexapoda</taxon>
        <taxon>Insecta</taxon>
        <taxon>Pterygota</taxon>
        <taxon>Neoptera</taxon>
        <taxon>Endopterygota</taxon>
        <taxon>Diptera</taxon>
        <taxon>Nematocera</taxon>
        <taxon>Culicoidea</taxon>
        <taxon>Culicidae</taxon>
        <taxon>Culicinae</taxon>
        <taxon>Culicini</taxon>
        <taxon>Culex</taxon>
        <taxon>Culex</taxon>
    </lineage>
</organism>
<dbReference type="SMART" id="SM00256">
    <property type="entry name" value="FBOX"/>
    <property type="match status" value="1"/>
</dbReference>
<dbReference type="Pfam" id="PF12937">
    <property type="entry name" value="F-box-like"/>
    <property type="match status" value="1"/>
</dbReference>
<dbReference type="InterPro" id="IPR055411">
    <property type="entry name" value="LRR_FXL15/At3g58940/PEG3-like"/>
</dbReference>
<feature type="coiled-coil region" evidence="2">
    <location>
        <begin position="22"/>
        <end position="49"/>
    </location>
</feature>
<dbReference type="SMART" id="SM00367">
    <property type="entry name" value="LRR_CC"/>
    <property type="match status" value="3"/>
</dbReference>
<dbReference type="Gene3D" id="1.20.1280.50">
    <property type="match status" value="1"/>
</dbReference>
<keyword evidence="1" id="KW-0833">Ubl conjugation pathway</keyword>
<dbReference type="InterPro" id="IPR006553">
    <property type="entry name" value="Leu-rich_rpt_Cys-con_subtyp"/>
</dbReference>
<dbReference type="SUPFAM" id="SSF81383">
    <property type="entry name" value="F-box domain"/>
    <property type="match status" value="1"/>
</dbReference>
<dbReference type="EMBL" id="GFDL01015786">
    <property type="protein sequence ID" value="JAV19259.1"/>
    <property type="molecule type" value="Transcribed_RNA"/>
</dbReference>
<dbReference type="InterPro" id="IPR036047">
    <property type="entry name" value="F-box-like_dom_sf"/>
</dbReference>
<dbReference type="Pfam" id="PF24758">
    <property type="entry name" value="LRR_At5g56370"/>
    <property type="match status" value="1"/>
</dbReference>
<dbReference type="InterPro" id="IPR001810">
    <property type="entry name" value="F-box_dom"/>
</dbReference>
<proteinExistence type="predicted"/>
<sequence>MSDVQPRRSSRGFRAKECSPTLGNLYKAVLRLEKKIDSLDEKVNQLLSVGSSNNLCRGAAPKATPDDNNNLVRLDNCTGLQAAVAPLPSKEEPEYHLPDEIWVEVFRNLSDTQLMPVRLCCHHWMSLVDGSPALAGKFTVRFGPGFFAKQRVRPAHLYPKATRALMQEIVFNPGNLWWPGFGRSLVYLKLSKCSLLPQTLFEMLSETPHLRRLELCSGGYFDSRPSKVTFCLDKLKELVLHYQSVSDEVLERLGQGCPHLKVVSITRSICLDGDQLGGFLQKLQDTLESFEIDDKVALMDEILKCTRLNLKRLILKYENDYFINNIVRKLAEISRTQGSLEHLGGIPGTASTLRQIGTENPKLKHLQVRIQQFDYLSLSFLDVMPELEHLELDGSRLIRYLADFNVNKTTGGLLRYLHYVPKLRTFILQGSHRHTAFRSWSELFNSFQNNPHLQRMELTTLEVATEYNRFSHEFPSLRQLKIINCDVPAKSLTKLFGLCPALREVHLSNMRHFNDQVVLAVCLKLTQLRELTVEICPEVTDASVGHILKHRPGLEQLNVFRCLKLSQEAIEQLRAANGNWVIEK</sequence>